<evidence type="ECO:0000256" key="1">
    <source>
        <dbReference type="ARBA" id="ARBA00023002"/>
    </source>
</evidence>
<dbReference type="Gene3D" id="3.40.50.720">
    <property type="entry name" value="NAD(P)-binding Rossmann-like Domain"/>
    <property type="match status" value="1"/>
</dbReference>
<evidence type="ECO:0000313" key="5">
    <source>
        <dbReference type="Proteomes" id="UP000241462"/>
    </source>
</evidence>
<accession>A0A2T3A0V3</accession>
<feature type="domain" description="NAD-dependent epimerase/dehydratase" evidence="3">
    <location>
        <begin position="12"/>
        <end position="264"/>
    </location>
</feature>
<dbReference type="InParanoid" id="A0A2T3A0V3"/>
<dbReference type="AlphaFoldDB" id="A0A2T3A0V3"/>
<gene>
    <name evidence="4" type="ORF">BD289DRAFT_373582</name>
</gene>
<dbReference type="FunFam" id="3.40.50.720:FF:000085">
    <property type="entry name" value="Dihydroflavonol reductase"/>
    <property type="match status" value="1"/>
</dbReference>
<name>A0A2T3A0V3_9PEZI</name>
<sequence>MAVASPPHHGPVLVTGGSGFIAIELVSQLLEAGYTVHTTVRSLQNHAKTQPLRTLRDSHGPDRLILFEADLLQPASFDSAMQGCHAVYHVASPFKVEEQIKDGQREMIEPALKGTVNVLQSVQDTPSVTKVVLTSSIGAVAGDYRDVLDKMDGCVLSERYFNETSSVTHNPYHQSKVLAEKEAWKLYEAQSSRRWHLVVLCPGLVLGPTPAAASESGSLFLMDELLAGWMFYGVPDLSFLIVDVRDVATAHIKAAESETASGRYLICQSETTSFLHISKHFKRLRNGSFWLPAHRIPNFVTRVLGPLFGLTQLWMSRNLGVQFKADNSRSIKELGITYYSPEQTLNDHYRSWESLKKSKAL</sequence>
<dbReference type="SUPFAM" id="SSF51735">
    <property type="entry name" value="NAD(P)-binding Rossmann-fold domains"/>
    <property type="match status" value="1"/>
</dbReference>
<dbReference type="STRING" id="2025994.A0A2T3A0V3"/>
<keyword evidence="5" id="KW-1185">Reference proteome</keyword>
<proteinExistence type="inferred from homology"/>
<dbReference type="OrthoDB" id="2735536at2759"/>
<protein>
    <submittedName>
        <fullName evidence="4">NAD dependent epimerase/dehydratase</fullName>
    </submittedName>
</protein>
<dbReference type="InterPro" id="IPR001509">
    <property type="entry name" value="Epimerase_deHydtase"/>
</dbReference>
<dbReference type="PANTHER" id="PTHR10366">
    <property type="entry name" value="NAD DEPENDENT EPIMERASE/DEHYDRATASE"/>
    <property type="match status" value="1"/>
</dbReference>
<evidence type="ECO:0000259" key="3">
    <source>
        <dbReference type="Pfam" id="PF01370"/>
    </source>
</evidence>
<dbReference type="Pfam" id="PF01370">
    <property type="entry name" value="Epimerase"/>
    <property type="match status" value="1"/>
</dbReference>
<dbReference type="InterPro" id="IPR050425">
    <property type="entry name" value="NAD(P)_dehydrat-like"/>
</dbReference>
<dbReference type="Proteomes" id="UP000241462">
    <property type="component" value="Unassembled WGS sequence"/>
</dbReference>
<dbReference type="InterPro" id="IPR036291">
    <property type="entry name" value="NAD(P)-bd_dom_sf"/>
</dbReference>
<reference evidence="4 5" key="1">
    <citation type="journal article" date="2018" name="Mycol. Prog.">
        <title>Coniella lustricola, a new species from submerged detritus.</title>
        <authorList>
            <person name="Raudabaugh D.B."/>
            <person name="Iturriaga T."/>
            <person name="Carver A."/>
            <person name="Mondo S."/>
            <person name="Pangilinan J."/>
            <person name="Lipzen A."/>
            <person name="He G."/>
            <person name="Amirebrahimi M."/>
            <person name="Grigoriev I.V."/>
            <person name="Miller A.N."/>
        </authorList>
    </citation>
    <scope>NUCLEOTIDE SEQUENCE [LARGE SCALE GENOMIC DNA]</scope>
    <source>
        <strain evidence="4 5">B22-T-1</strain>
    </source>
</reference>
<keyword evidence="1" id="KW-0560">Oxidoreductase</keyword>
<dbReference type="EMBL" id="KZ678522">
    <property type="protein sequence ID" value="PSR80689.1"/>
    <property type="molecule type" value="Genomic_DNA"/>
</dbReference>
<dbReference type="GO" id="GO:0016616">
    <property type="term" value="F:oxidoreductase activity, acting on the CH-OH group of donors, NAD or NADP as acceptor"/>
    <property type="evidence" value="ECO:0007669"/>
    <property type="project" value="TreeGrafter"/>
</dbReference>
<evidence type="ECO:0000256" key="2">
    <source>
        <dbReference type="ARBA" id="ARBA00023445"/>
    </source>
</evidence>
<dbReference type="PANTHER" id="PTHR10366:SF852">
    <property type="entry name" value="CINNAMOYL-COA REDUCTASE CAD2"/>
    <property type="match status" value="1"/>
</dbReference>
<comment type="similarity">
    <text evidence="2">Belongs to the NAD(P)-dependent epimerase/dehydratase family. Dihydroflavonol-4-reductase subfamily.</text>
</comment>
<organism evidence="4 5">
    <name type="scientific">Coniella lustricola</name>
    <dbReference type="NCBI Taxonomy" id="2025994"/>
    <lineage>
        <taxon>Eukaryota</taxon>
        <taxon>Fungi</taxon>
        <taxon>Dikarya</taxon>
        <taxon>Ascomycota</taxon>
        <taxon>Pezizomycotina</taxon>
        <taxon>Sordariomycetes</taxon>
        <taxon>Sordariomycetidae</taxon>
        <taxon>Diaporthales</taxon>
        <taxon>Schizoparmaceae</taxon>
        <taxon>Coniella</taxon>
    </lineage>
</organism>
<evidence type="ECO:0000313" key="4">
    <source>
        <dbReference type="EMBL" id="PSR80689.1"/>
    </source>
</evidence>